<evidence type="ECO:0000313" key="3">
    <source>
        <dbReference type="Proteomes" id="UP001279642"/>
    </source>
</evidence>
<sequence>MRPIVIVFVLFAVIMAGLAAFLAKTWLDARKPIAVHSTTAQAPAKPAGMIQVLVAARQIEAGTRLTSEDIRWADWPKAAVEDRFIKEDEIDKAAEKATTEPSGSSMMPVVKKETDQATHTGTVVIGAVAKRRILNGEPIGLESIIQPGDKSIVAAILPPGMRAISIPISTESAAAGFIAPGDHVDVLLASNVRSAVGDSDNKKEDVIINWSTETILHDVAVLAIDQQLGKTKDDGPAIIGKTATLEVSPADAERLLAAQQLGSLSLVLRSMVADAKPEAEPLDDDYDDPILYTSDKDVSKGLAALSGGKKGIVGNSDKVRVNRGGALSEQSF</sequence>
<dbReference type="EMBL" id="JAXCLW010000002">
    <property type="protein sequence ID" value="MDY0883292.1"/>
    <property type="molecule type" value="Genomic_DNA"/>
</dbReference>
<dbReference type="RefSeq" id="WP_320508331.1">
    <property type="nucleotide sequence ID" value="NZ_JAXCLW010000002.1"/>
</dbReference>
<dbReference type="Pfam" id="PF08666">
    <property type="entry name" value="SAF"/>
    <property type="match status" value="1"/>
</dbReference>
<evidence type="ECO:0000259" key="1">
    <source>
        <dbReference type="SMART" id="SM00858"/>
    </source>
</evidence>
<dbReference type="Pfam" id="PF16976">
    <property type="entry name" value="RcpC"/>
    <property type="match status" value="1"/>
</dbReference>
<comment type="caution">
    <text evidence="2">The sequence shown here is derived from an EMBL/GenBank/DDBJ whole genome shotgun (WGS) entry which is preliminary data.</text>
</comment>
<dbReference type="InterPro" id="IPR017592">
    <property type="entry name" value="Pilus_assmbl_Flp-typ_CpaB"/>
</dbReference>
<reference evidence="2 3" key="1">
    <citation type="journal article" date="2016" name="Antonie Van Leeuwenhoek">
        <title>Dongia soli sp. nov., isolated from soil from Dokdo, Korea.</title>
        <authorList>
            <person name="Kim D.U."/>
            <person name="Lee H."/>
            <person name="Kim H."/>
            <person name="Kim S.G."/>
            <person name="Ka J.O."/>
        </authorList>
    </citation>
    <scope>NUCLEOTIDE SEQUENCE [LARGE SCALE GENOMIC DNA]</scope>
    <source>
        <strain evidence="2 3">D78</strain>
    </source>
</reference>
<name>A0ABU5EAJ0_9PROT</name>
<dbReference type="InterPro" id="IPR031571">
    <property type="entry name" value="RcpC_dom"/>
</dbReference>
<dbReference type="SMART" id="SM00858">
    <property type="entry name" value="SAF"/>
    <property type="match status" value="1"/>
</dbReference>
<accession>A0ABU5EAJ0</accession>
<dbReference type="InterPro" id="IPR013974">
    <property type="entry name" value="SAF"/>
</dbReference>
<dbReference type="Proteomes" id="UP001279642">
    <property type="component" value="Unassembled WGS sequence"/>
</dbReference>
<organism evidence="2 3">
    <name type="scientific">Dongia soli</name>
    <dbReference type="NCBI Taxonomy" id="600628"/>
    <lineage>
        <taxon>Bacteria</taxon>
        <taxon>Pseudomonadati</taxon>
        <taxon>Pseudomonadota</taxon>
        <taxon>Alphaproteobacteria</taxon>
        <taxon>Rhodospirillales</taxon>
        <taxon>Dongiaceae</taxon>
        <taxon>Dongia</taxon>
    </lineage>
</organism>
<proteinExistence type="predicted"/>
<keyword evidence="3" id="KW-1185">Reference proteome</keyword>
<dbReference type="CDD" id="cd11614">
    <property type="entry name" value="SAF_CpaB_FlgA_like"/>
    <property type="match status" value="1"/>
</dbReference>
<gene>
    <name evidence="2" type="primary">cpaB</name>
    <name evidence="2" type="ORF">SMD27_10585</name>
</gene>
<feature type="domain" description="SAF" evidence="1">
    <location>
        <begin position="50"/>
        <end position="145"/>
    </location>
</feature>
<evidence type="ECO:0000313" key="2">
    <source>
        <dbReference type="EMBL" id="MDY0883292.1"/>
    </source>
</evidence>
<protein>
    <submittedName>
        <fullName evidence="2">Flp pilus assembly protein CpaB</fullName>
    </submittedName>
</protein>
<dbReference type="NCBIfam" id="TIGR03177">
    <property type="entry name" value="pilus_cpaB"/>
    <property type="match status" value="1"/>
</dbReference>